<name>A0A9N8Z3J0_9GLOM</name>
<dbReference type="GO" id="GO:0008199">
    <property type="term" value="F:ferric iron binding"/>
    <property type="evidence" value="ECO:0007669"/>
    <property type="project" value="InterPro"/>
</dbReference>
<proteinExistence type="inferred from homology"/>
<keyword evidence="3 5" id="KW-0479">Metal-binding</keyword>
<evidence type="ECO:0000313" key="9">
    <source>
        <dbReference type="Proteomes" id="UP000789706"/>
    </source>
</evidence>
<dbReference type="Proteomes" id="UP000789706">
    <property type="component" value="Unassembled WGS sequence"/>
</dbReference>
<evidence type="ECO:0000256" key="4">
    <source>
        <dbReference type="ARBA" id="ARBA00023004"/>
    </source>
</evidence>
<dbReference type="PANTHER" id="PTHR11431:SF75">
    <property type="entry name" value="FERRITIN"/>
    <property type="match status" value="1"/>
</dbReference>
<comment type="function">
    <text evidence="6">Stores iron in a soluble, non-toxic, readily available form. Important for iron homeostasis. Iron is taken up in the ferrous form and deposited as ferric hydroxides after oxidation.</text>
</comment>
<feature type="binding site" evidence="5">
    <location>
        <position position="43"/>
    </location>
    <ligand>
        <name>Fe cation</name>
        <dbReference type="ChEBI" id="CHEBI:24875"/>
        <label>1</label>
    </ligand>
</feature>
<dbReference type="InterPro" id="IPR008331">
    <property type="entry name" value="Ferritin_DPS_dom"/>
</dbReference>
<evidence type="ECO:0000256" key="5">
    <source>
        <dbReference type="PIRSR" id="PIRSR601519-1"/>
    </source>
</evidence>
<dbReference type="GO" id="GO:0006826">
    <property type="term" value="P:iron ion transport"/>
    <property type="evidence" value="ECO:0007669"/>
    <property type="project" value="InterPro"/>
</dbReference>
<evidence type="ECO:0000256" key="2">
    <source>
        <dbReference type="ARBA" id="ARBA00022434"/>
    </source>
</evidence>
<dbReference type="InterPro" id="IPR009040">
    <property type="entry name" value="Ferritin-like_diiron"/>
</dbReference>
<keyword evidence="4 5" id="KW-0408">Iron</keyword>
<dbReference type="GO" id="GO:0008198">
    <property type="term" value="F:ferrous iron binding"/>
    <property type="evidence" value="ECO:0007669"/>
    <property type="project" value="TreeGrafter"/>
</dbReference>
<gene>
    <name evidence="8" type="ORF">DEBURN_LOCUS3099</name>
</gene>
<dbReference type="SUPFAM" id="SSF47240">
    <property type="entry name" value="Ferritin-like"/>
    <property type="match status" value="1"/>
</dbReference>
<feature type="domain" description="Ferritin-like diiron" evidence="7">
    <location>
        <begin position="1"/>
        <end position="95"/>
    </location>
</feature>
<evidence type="ECO:0000256" key="3">
    <source>
        <dbReference type="ARBA" id="ARBA00022723"/>
    </source>
</evidence>
<dbReference type="Pfam" id="PF00210">
    <property type="entry name" value="Ferritin"/>
    <property type="match status" value="1"/>
</dbReference>
<dbReference type="GO" id="GO:0005737">
    <property type="term" value="C:cytoplasm"/>
    <property type="evidence" value="ECO:0007669"/>
    <property type="project" value="TreeGrafter"/>
</dbReference>
<feature type="binding site" evidence="5">
    <location>
        <position position="77"/>
    </location>
    <ligand>
        <name>Fe cation</name>
        <dbReference type="ChEBI" id="CHEBI:24875"/>
        <label>1</label>
    </ligand>
</feature>
<dbReference type="Gene3D" id="1.20.1260.10">
    <property type="match status" value="1"/>
</dbReference>
<dbReference type="InterPro" id="IPR001519">
    <property type="entry name" value="Ferritin"/>
</dbReference>
<accession>A0A9N8Z3J0</accession>
<sequence>MDAKILSYYQTERGGHVEISEIRASKLYWKGAEETFKKILELEKGITDDLNKLDDTADKSGDRAASSFIENHLLAKQVCRVKTIADLLSQIKRVGGEGTGLFQLDLELRKNHGIPPWEKHYNYGRDYFESESERERFATVHERFANNLKIRN</sequence>
<organism evidence="8 9">
    <name type="scientific">Diversispora eburnea</name>
    <dbReference type="NCBI Taxonomy" id="1213867"/>
    <lineage>
        <taxon>Eukaryota</taxon>
        <taxon>Fungi</taxon>
        <taxon>Fungi incertae sedis</taxon>
        <taxon>Mucoromycota</taxon>
        <taxon>Glomeromycotina</taxon>
        <taxon>Glomeromycetes</taxon>
        <taxon>Diversisporales</taxon>
        <taxon>Diversisporaceae</taxon>
        <taxon>Diversispora</taxon>
    </lineage>
</organism>
<dbReference type="InterPro" id="IPR012347">
    <property type="entry name" value="Ferritin-like"/>
</dbReference>
<evidence type="ECO:0000256" key="1">
    <source>
        <dbReference type="ARBA" id="ARBA00007513"/>
    </source>
</evidence>
<dbReference type="AlphaFoldDB" id="A0A9N8Z3J0"/>
<dbReference type="PROSITE" id="PS50905">
    <property type="entry name" value="FERRITIN_LIKE"/>
    <property type="match status" value="1"/>
</dbReference>
<reference evidence="8" key="1">
    <citation type="submission" date="2021-06" db="EMBL/GenBank/DDBJ databases">
        <authorList>
            <person name="Kallberg Y."/>
            <person name="Tangrot J."/>
            <person name="Rosling A."/>
        </authorList>
    </citation>
    <scope>NUCLEOTIDE SEQUENCE</scope>
    <source>
        <strain evidence="8">AZ414A</strain>
    </source>
</reference>
<dbReference type="GO" id="GO:0004322">
    <property type="term" value="F:ferroxidase activity"/>
    <property type="evidence" value="ECO:0007669"/>
    <property type="project" value="UniProtKB-EC"/>
</dbReference>
<evidence type="ECO:0000256" key="6">
    <source>
        <dbReference type="RuleBase" id="RU361145"/>
    </source>
</evidence>
<keyword evidence="2 6" id="KW-0409">Iron storage</keyword>
<protein>
    <recommendedName>
        <fullName evidence="6">Ferritin</fullName>
        <ecNumber evidence="6">1.16.3.1</ecNumber>
    </recommendedName>
</protein>
<comment type="caution">
    <text evidence="8">The sequence shown here is derived from an EMBL/GenBank/DDBJ whole genome shotgun (WGS) entry which is preliminary data.</text>
</comment>
<keyword evidence="9" id="KW-1185">Reference proteome</keyword>
<dbReference type="InterPro" id="IPR009078">
    <property type="entry name" value="Ferritin-like_SF"/>
</dbReference>
<comment type="similarity">
    <text evidence="1 6">Belongs to the ferritin family.</text>
</comment>
<dbReference type="EMBL" id="CAJVPK010000187">
    <property type="protein sequence ID" value="CAG8469708.1"/>
    <property type="molecule type" value="Genomic_DNA"/>
</dbReference>
<evidence type="ECO:0000313" key="8">
    <source>
        <dbReference type="EMBL" id="CAG8469708.1"/>
    </source>
</evidence>
<dbReference type="EC" id="1.16.3.1" evidence="6"/>
<evidence type="ECO:0000259" key="7">
    <source>
        <dbReference type="PROSITE" id="PS50905"/>
    </source>
</evidence>
<comment type="catalytic activity">
    <reaction evidence="6">
        <text>4 Fe(2+) + O2 + 4 H(+) = 4 Fe(3+) + 2 H2O</text>
        <dbReference type="Rhea" id="RHEA:11148"/>
        <dbReference type="ChEBI" id="CHEBI:15377"/>
        <dbReference type="ChEBI" id="CHEBI:15378"/>
        <dbReference type="ChEBI" id="CHEBI:15379"/>
        <dbReference type="ChEBI" id="CHEBI:29033"/>
        <dbReference type="ChEBI" id="CHEBI:29034"/>
        <dbReference type="EC" id="1.16.3.1"/>
    </reaction>
</comment>
<dbReference type="PANTHER" id="PTHR11431">
    <property type="entry name" value="FERRITIN"/>
    <property type="match status" value="1"/>
</dbReference>
<dbReference type="GO" id="GO:0006879">
    <property type="term" value="P:intracellular iron ion homeostasis"/>
    <property type="evidence" value="ECO:0007669"/>
    <property type="project" value="UniProtKB-KW"/>
</dbReference>
<keyword evidence="6" id="KW-0560">Oxidoreductase</keyword>
<dbReference type="OrthoDB" id="186462at2759"/>